<evidence type="ECO:0000256" key="4">
    <source>
        <dbReference type="ARBA" id="ARBA00023212"/>
    </source>
</evidence>
<feature type="coiled-coil region" evidence="6">
    <location>
        <begin position="201"/>
        <end position="263"/>
    </location>
</feature>
<dbReference type="AlphaFoldDB" id="A0A0V0QEQ2"/>
<feature type="region of interest" description="Disordered" evidence="7">
    <location>
        <begin position="1"/>
        <end position="36"/>
    </location>
</feature>
<keyword evidence="3 6" id="KW-0175">Coiled coil</keyword>
<evidence type="ECO:0000256" key="3">
    <source>
        <dbReference type="ARBA" id="ARBA00023054"/>
    </source>
</evidence>
<dbReference type="OrthoDB" id="49058at2759"/>
<keyword evidence="4" id="KW-0206">Cytoskeleton</keyword>
<organism evidence="9 10">
    <name type="scientific">Pseudocohnilembus persalinus</name>
    <name type="common">Ciliate</name>
    <dbReference type="NCBI Taxonomy" id="266149"/>
    <lineage>
        <taxon>Eukaryota</taxon>
        <taxon>Sar</taxon>
        <taxon>Alveolata</taxon>
        <taxon>Ciliophora</taxon>
        <taxon>Intramacronucleata</taxon>
        <taxon>Oligohymenophorea</taxon>
        <taxon>Scuticociliatia</taxon>
        <taxon>Philasterida</taxon>
        <taxon>Pseudocohnilembidae</taxon>
        <taxon>Pseudocohnilembus</taxon>
    </lineage>
</organism>
<evidence type="ECO:0000256" key="2">
    <source>
        <dbReference type="ARBA" id="ARBA00022490"/>
    </source>
</evidence>
<dbReference type="CDD" id="cd10142">
    <property type="entry name" value="HD_SAS6_N"/>
    <property type="match status" value="1"/>
</dbReference>
<dbReference type="Pfam" id="PF16531">
    <property type="entry name" value="SAS-6_N"/>
    <property type="match status" value="1"/>
</dbReference>
<evidence type="ECO:0000313" key="10">
    <source>
        <dbReference type="Proteomes" id="UP000054937"/>
    </source>
</evidence>
<sequence length="725" mass="84809">MSTFKKMEFMQTPMRSQDQNDTSNDYQSQQKQKYESNRHNLSIISNNQGPNINLDSTAHTDGQDLYDGQIPVQIKSFEREEWQTFLNFKIQLPQKGQSGGLYLELTDESNPQFLYILNLGEQQFISLKNEQNLLIDFHTFPKQITELIDLTLSTSNKEDKLHVLEIKNSGEANLNILEFNKFKSLIHLSLNFRKATDEFLKKFLSQKLNKEKNENQELRIKTQRQEELIHDKNNQMQQLSNQLQKFQEEKERILEQLALEEQKKISELREGILKREEGLKKETQFQTNQITEKYETQITNLQEKVNQLSLKNSDLSEAKMTLEVNERDMKNKIKIQERELQLLNKEVENLRIDNKEQEQIRFRQEKKITELTVQISSLEQQLKDKISQIQDNKELVNNSKSQKEIMQQSIDSYKKQVDKLEKKIELCSEQINKGNDIIEKLQSEIQKSKQKIKMKNQLALEQEKSINNYQEQIDKLQKENNEVIRNKDTTSLTNQKLESENKDLKQKIEESMRMIEQNKSSNLIQKNSQLQKNVGINQMIFLLVIQYLNQQLNEKSGPKSSFGMTNNNLSTISSKYGGMLENQYRLSNYQTESNFQNQNKLSSGTNYLGSTNNMNCSANTGKQNHLKEFDMNAQQQHYNNHSPYSNKSTFENIDYSSGGDLSKYLSQGGKNIYNQIKGETSYSTANNSVLNNNNINNSNNCQYNDEEDEDFNQRVAPIKFQKPIK</sequence>
<evidence type="ECO:0000256" key="6">
    <source>
        <dbReference type="SAM" id="Coils"/>
    </source>
</evidence>
<dbReference type="InParanoid" id="A0A0V0QEQ2"/>
<feature type="coiled-coil region" evidence="6">
    <location>
        <begin position="291"/>
        <end position="521"/>
    </location>
</feature>
<proteinExistence type="predicted"/>
<dbReference type="GO" id="GO:0005813">
    <property type="term" value="C:centrosome"/>
    <property type="evidence" value="ECO:0007669"/>
    <property type="project" value="UniProtKB-SubCell"/>
</dbReference>
<dbReference type="InterPro" id="IPR032396">
    <property type="entry name" value="SAS-6_N"/>
</dbReference>
<accession>A0A0V0QEQ2</accession>
<comment type="caution">
    <text evidence="9">The sequence shown here is derived from an EMBL/GenBank/DDBJ whole genome shotgun (WGS) entry which is preliminary data.</text>
</comment>
<protein>
    <recommendedName>
        <fullName evidence="8">Spindle assembly abnormal protein 6 N-terminal domain-containing protein</fullName>
    </recommendedName>
</protein>
<dbReference type="EMBL" id="LDAU01000183">
    <property type="protein sequence ID" value="KRX00697.1"/>
    <property type="molecule type" value="Genomic_DNA"/>
</dbReference>
<dbReference type="InterPro" id="IPR038558">
    <property type="entry name" value="SAS-6_N_sf"/>
</dbReference>
<name>A0A0V0QEQ2_PSEPJ</name>
<evidence type="ECO:0000259" key="8">
    <source>
        <dbReference type="Pfam" id="PF16531"/>
    </source>
</evidence>
<dbReference type="Proteomes" id="UP000054937">
    <property type="component" value="Unassembled WGS sequence"/>
</dbReference>
<dbReference type="PANTHER" id="PTHR44281">
    <property type="entry name" value="SPINDLE ASSEMBLY ABNORMAL PROTEIN 6 HOMOLOG"/>
    <property type="match status" value="1"/>
</dbReference>
<evidence type="ECO:0000256" key="5">
    <source>
        <dbReference type="ARBA" id="ARBA00023306"/>
    </source>
</evidence>
<dbReference type="Gene3D" id="1.10.287.1490">
    <property type="match status" value="1"/>
</dbReference>
<evidence type="ECO:0000256" key="1">
    <source>
        <dbReference type="ARBA" id="ARBA00004300"/>
    </source>
</evidence>
<keyword evidence="10" id="KW-1185">Reference proteome</keyword>
<keyword evidence="5" id="KW-0131">Cell cycle</keyword>
<feature type="domain" description="Spindle assembly abnormal protein 6 N-terminal" evidence="8">
    <location>
        <begin position="65"/>
        <end position="192"/>
    </location>
</feature>
<feature type="compositionally biased region" description="Polar residues" evidence="7">
    <location>
        <begin position="13"/>
        <end position="31"/>
    </location>
</feature>
<dbReference type="PANTHER" id="PTHR44281:SF2">
    <property type="entry name" value="SPINDLE ASSEMBLY ABNORMAL PROTEIN 6 HOMOLOG"/>
    <property type="match status" value="1"/>
</dbReference>
<dbReference type="Gene3D" id="2.170.210.20">
    <property type="entry name" value="Spindle assembly abnormal protein 6, N-terminal domain"/>
    <property type="match status" value="1"/>
</dbReference>
<keyword evidence="2" id="KW-0963">Cytoplasm</keyword>
<evidence type="ECO:0000256" key="7">
    <source>
        <dbReference type="SAM" id="MobiDB-lite"/>
    </source>
</evidence>
<comment type="subcellular location">
    <subcellularLocation>
        <location evidence="1">Cytoplasm</location>
        <location evidence="1">Cytoskeleton</location>
        <location evidence="1">Microtubule organizing center</location>
        <location evidence="1">Centrosome</location>
    </subcellularLocation>
</comment>
<reference evidence="9 10" key="1">
    <citation type="journal article" date="2015" name="Sci. Rep.">
        <title>Genome of the facultative scuticociliatosis pathogen Pseudocohnilembus persalinus provides insight into its virulence through horizontal gene transfer.</title>
        <authorList>
            <person name="Xiong J."/>
            <person name="Wang G."/>
            <person name="Cheng J."/>
            <person name="Tian M."/>
            <person name="Pan X."/>
            <person name="Warren A."/>
            <person name="Jiang C."/>
            <person name="Yuan D."/>
            <person name="Miao W."/>
        </authorList>
    </citation>
    <scope>NUCLEOTIDE SEQUENCE [LARGE SCALE GENOMIC DNA]</scope>
    <source>
        <strain evidence="9">36N120E</strain>
    </source>
</reference>
<dbReference type="OMA" id="KHDSMES"/>
<gene>
    <name evidence="9" type="ORF">PPERSA_00924</name>
</gene>
<evidence type="ECO:0000313" key="9">
    <source>
        <dbReference type="EMBL" id="KRX00697.1"/>
    </source>
</evidence>